<evidence type="ECO:0000256" key="3">
    <source>
        <dbReference type="PROSITE-ProRule" id="PRU00708"/>
    </source>
</evidence>
<feature type="repeat" description="PPR" evidence="3">
    <location>
        <begin position="194"/>
        <end position="228"/>
    </location>
</feature>
<dbReference type="EMBL" id="JADFTS010000003">
    <property type="protein sequence ID" value="KAF9614713.1"/>
    <property type="molecule type" value="Genomic_DNA"/>
</dbReference>
<feature type="repeat" description="PPR" evidence="3">
    <location>
        <begin position="655"/>
        <end position="689"/>
    </location>
</feature>
<feature type="repeat" description="PPR" evidence="3">
    <location>
        <begin position="515"/>
        <end position="549"/>
    </location>
</feature>
<feature type="repeat" description="PPR" evidence="3">
    <location>
        <begin position="122"/>
        <end position="156"/>
    </location>
</feature>
<comment type="similarity">
    <text evidence="1">Belongs to the PPR family. P subfamily.</text>
</comment>
<proteinExistence type="inferred from homology"/>
<evidence type="ECO:0000259" key="4">
    <source>
        <dbReference type="Pfam" id="PF17177"/>
    </source>
</evidence>
<dbReference type="OrthoDB" id="5588846at2759"/>
<dbReference type="InterPro" id="IPR002885">
    <property type="entry name" value="PPR_rpt"/>
</dbReference>
<keyword evidence="6" id="KW-1185">Reference proteome</keyword>
<dbReference type="FunFam" id="1.25.40.10:FF:000530">
    <property type="entry name" value="Pentatricopeptide repeat-containing protein At1g74850, chloroplastic"/>
    <property type="match status" value="1"/>
</dbReference>
<organism evidence="5 6">
    <name type="scientific">Coptis chinensis</name>
    <dbReference type="NCBI Taxonomy" id="261450"/>
    <lineage>
        <taxon>Eukaryota</taxon>
        <taxon>Viridiplantae</taxon>
        <taxon>Streptophyta</taxon>
        <taxon>Embryophyta</taxon>
        <taxon>Tracheophyta</taxon>
        <taxon>Spermatophyta</taxon>
        <taxon>Magnoliopsida</taxon>
        <taxon>Ranunculales</taxon>
        <taxon>Ranunculaceae</taxon>
        <taxon>Coptidoideae</taxon>
        <taxon>Coptis</taxon>
    </lineage>
</organism>
<feature type="repeat" description="PPR" evidence="3">
    <location>
        <begin position="378"/>
        <end position="412"/>
    </location>
</feature>
<gene>
    <name evidence="5" type="ORF">IFM89_020124</name>
</gene>
<dbReference type="NCBIfam" id="TIGR00756">
    <property type="entry name" value="PPR"/>
    <property type="match status" value="9"/>
</dbReference>
<dbReference type="PANTHER" id="PTHR47447:SF17">
    <property type="entry name" value="OS12G0638900 PROTEIN"/>
    <property type="match status" value="1"/>
</dbReference>
<sequence length="760" mass="86665">MRRQQLYNRISKRNFATKYSGKVITKSENEKIFSVQVETPDIPRDIKGYTVPRKHLICKITQILDSTASSLDPYLDLTDYLESLTITLTPSEVSEILKSLHTPYKALEFFKFCYTIPNFRHDCFTYNRILSILSKCEGLEIVRKVLDEMEKNGVRGSISTVNILIGIFGCGGKEGVVGLEKCLGLVKKWDLKFNCYTYKCVLQAYLRLNESGKAFEVYREMRRKGYVLDIFAFNMLLDALAKDEKVRFLNYHFSYFIAFDPSFSAGGQNGDRTPSAAGRRMENFLLRSIPAGPGVMNRDLPPAVFFSYHFIREIRSLRTSPGQAKGKEGVGGPETGGEEWDVELVWWKVETKRWWEEGLVEQAYKVFADMKRKHCEPDEYTYTIMIRMIGKTGKADECLALFQEMLTKGCAPNQIAYNTMIQALAKNRMVDKVIFLFSKMIENGCQPNEFTYSVILNVLVVEGQLGKLDEVIDVSKKYINKSIYAYLVKTLSKLGHANEAHRLFCNMWSFHDKGDRDAYMSMLESLCEAGRTAEALDLLSKIHEKGISTNTVMYNMVFSALGKQKAVSHLHDLYEKMKCNGPLPDIFTYNILISSYGRAGNVVEAVKLFEEMENSNCKPDIISYNSLINCLGKNGDLDEAHMRFKEMQEVGLNPDVITYSTLIECFGKTSRVEMACTLFDEMLAEGCFPNIVTYNILLDCLERCGKSTEALELYAKLKQQGLTPDKITYTVLERLQSGSQRKVRIRRQNPITGWVVSPLR</sequence>
<feature type="repeat" description="PPR" evidence="3">
    <location>
        <begin position="585"/>
        <end position="619"/>
    </location>
</feature>
<accession>A0A835IFA7</accession>
<dbReference type="Pfam" id="PF13041">
    <property type="entry name" value="PPR_2"/>
    <property type="match status" value="3"/>
</dbReference>
<dbReference type="InterPro" id="IPR033443">
    <property type="entry name" value="PROP1-like_PPR_dom"/>
</dbReference>
<evidence type="ECO:0000256" key="1">
    <source>
        <dbReference type="ARBA" id="ARBA00007626"/>
    </source>
</evidence>
<dbReference type="Gene3D" id="1.25.40.10">
    <property type="entry name" value="Tetratricopeptide repeat domain"/>
    <property type="match status" value="5"/>
</dbReference>
<feature type="repeat" description="PPR" evidence="3">
    <location>
        <begin position="690"/>
        <end position="724"/>
    </location>
</feature>
<dbReference type="AlphaFoldDB" id="A0A835IFA7"/>
<feature type="repeat" description="PPR" evidence="3">
    <location>
        <begin position="413"/>
        <end position="447"/>
    </location>
</feature>
<dbReference type="PROSITE" id="PS51375">
    <property type="entry name" value="PPR"/>
    <property type="match status" value="10"/>
</dbReference>
<evidence type="ECO:0000313" key="6">
    <source>
        <dbReference type="Proteomes" id="UP000631114"/>
    </source>
</evidence>
<dbReference type="Pfam" id="PF13812">
    <property type="entry name" value="PPR_3"/>
    <property type="match status" value="1"/>
</dbReference>
<protein>
    <recommendedName>
        <fullName evidence="4">PROP1-like PPR domain-containing protein</fullName>
    </recommendedName>
</protein>
<feature type="repeat" description="PPR" evidence="3">
    <location>
        <begin position="550"/>
        <end position="584"/>
    </location>
</feature>
<dbReference type="FunFam" id="1.25.40.10:FF:000990">
    <property type="entry name" value="Pentatricopeptide repeat-containing protein, mitochondrial"/>
    <property type="match status" value="1"/>
</dbReference>
<reference evidence="5 6" key="1">
    <citation type="submission" date="2020-10" db="EMBL/GenBank/DDBJ databases">
        <title>The Coptis chinensis genome and diversification of protoberbering-type alkaloids.</title>
        <authorList>
            <person name="Wang B."/>
            <person name="Shu S."/>
            <person name="Song C."/>
            <person name="Liu Y."/>
        </authorList>
    </citation>
    <scope>NUCLEOTIDE SEQUENCE [LARGE SCALE GENOMIC DNA]</scope>
    <source>
        <strain evidence="5">HL-2020</strain>
        <tissue evidence="5">Leaf</tissue>
    </source>
</reference>
<comment type="caution">
    <text evidence="5">The sequence shown here is derived from an EMBL/GenBank/DDBJ whole genome shotgun (WGS) entry which is preliminary data.</text>
</comment>
<feature type="repeat" description="PPR" evidence="3">
    <location>
        <begin position="620"/>
        <end position="654"/>
    </location>
</feature>
<dbReference type="PANTHER" id="PTHR47447">
    <property type="entry name" value="OS03G0856100 PROTEIN"/>
    <property type="match status" value="1"/>
</dbReference>
<dbReference type="SUPFAM" id="SSF81901">
    <property type="entry name" value="HCP-like"/>
    <property type="match status" value="1"/>
</dbReference>
<dbReference type="Proteomes" id="UP000631114">
    <property type="component" value="Unassembled WGS sequence"/>
</dbReference>
<feature type="domain" description="PROP1-like PPR" evidence="4">
    <location>
        <begin position="360"/>
        <end position="480"/>
    </location>
</feature>
<name>A0A835IFA7_9MAGN</name>
<dbReference type="Pfam" id="PF01535">
    <property type="entry name" value="PPR"/>
    <property type="match status" value="2"/>
</dbReference>
<evidence type="ECO:0000313" key="5">
    <source>
        <dbReference type="EMBL" id="KAF9614713.1"/>
    </source>
</evidence>
<dbReference type="Pfam" id="PF17177">
    <property type="entry name" value="PPR_long"/>
    <property type="match status" value="1"/>
</dbReference>
<evidence type="ECO:0000256" key="2">
    <source>
        <dbReference type="ARBA" id="ARBA00022737"/>
    </source>
</evidence>
<dbReference type="InterPro" id="IPR011990">
    <property type="entry name" value="TPR-like_helical_dom_sf"/>
</dbReference>
<keyword evidence="2" id="KW-0677">Repeat</keyword>